<accession>A0A9P1J6L3</accession>
<dbReference type="EMBL" id="CANHGI010000006">
    <property type="protein sequence ID" value="CAI5456600.1"/>
    <property type="molecule type" value="Genomic_DNA"/>
</dbReference>
<feature type="transmembrane region" description="Helical" evidence="1">
    <location>
        <begin position="242"/>
        <end position="269"/>
    </location>
</feature>
<gene>
    <name evidence="2" type="ORF">CAMP_LOCUS19237</name>
</gene>
<dbReference type="PANTHER" id="PTHR46964">
    <property type="entry name" value="SERPENTINE RECEPTOR, CLASS I-RELATED"/>
    <property type="match status" value="1"/>
</dbReference>
<protein>
    <recommendedName>
        <fullName evidence="4">Serpentine Receptor, class H</fullName>
    </recommendedName>
</protein>
<dbReference type="InterPro" id="IPR019429">
    <property type="entry name" value="7TM_GPCR_serpentine_rcpt_Sri"/>
</dbReference>
<dbReference type="PANTHER" id="PTHR46964:SF2">
    <property type="entry name" value="SERPENTINE RECEPTOR, CLASS T"/>
    <property type="match status" value="1"/>
</dbReference>
<name>A0A9P1J6L3_9PELO</name>
<feature type="transmembrane region" description="Helical" evidence="1">
    <location>
        <begin position="94"/>
        <end position="116"/>
    </location>
</feature>
<evidence type="ECO:0008006" key="4">
    <source>
        <dbReference type="Google" id="ProtNLM"/>
    </source>
</evidence>
<feature type="transmembrane region" description="Helical" evidence="1">
    <location>
        <begin position="192"/>
        <end position="221"/>
    </location>
</feature>
<dbReference type="Pfam" id="PF10327">
    <property type="entry name" value="7TM_GPCR_Sri"/>
    <property type="match status" value="1"/>
</dbReference>
<comment type="caution">
    <text evidence="2">The sequence shown here is derived from an EMBL/GenBank/DDBJ whole genome shotgun (WGS) entry which is preliminary data.</text>
</comment>
<feature type="transmembrane region" description="Helical" evidence="1">
    <location>
        <begin position="281"/>
        <end position="298"/>
    </location>
</feature>
<sequence length="331" mass="38022">MELICPRSPPIYYTVILHSIAVLSMAINGFGIYLIIQHSKINKSKYRLCQLYFLITTMCVEVYMSLIAPGYYYFPMLGGFDSSSITVNLFPPELSTLFYFFFFCFELPALISCFQFRNDAASDLSPRLKVPKSINYFMNFLAHCFPFLVAGCFHNGTLSKHQQYLILLQKFPKCLHILDIPGSIVYEYENNLWLIIAGMLPPLFICIFAIFGIFLTGHTIYILQKMRKFMSASTFKLHKTALITLVLQCFIPFSCVGIPLIIIFTVILNNYVEYQELATDTMILISTHSMVSTIVMIASNSHFMEKVREILEFFKKSTPKISSIVERTIQI</sequence>
<evidence type="ECO:0000313" key="2">
    <source>
        <dbReference type="EMBL" id="CAI5456600.1"/>
    </source>
</evidence>
<feature type="transmembrane region" description="Helical" evidence="1">
    <location>
        <begin position="12"/>
        <end position="36"/>
    </location>
</feature>
<feature type="transmembrane region" description="Helical" evidence="1">
    <location>
        <begin position="136"/>
        <end position="156"/>
    </location>
</feature>
<dbReference type="AlphaFoldDB" id="A0A9P1J6L3"/>
<keyword evidence="1" id="KW-0472">Membrane</keyword>
<organism evidence="2 3">
    <name type="scientific">Caenorhabditis angaria</name>
    <dbReference type="NCBI Taxonomy" id="860376"/>
    <lineage>
        <taxon>Eukaryota</taxon>
        <taxon>Metazoa</taxon>
        <taxon>Ecdysozoa</taxon>
        <taxon>Nematoda</taxon>
        <taxon>Chromadorea</taxon>
        <taxon>Rhabditida</taxon>
        <taxon>Rhabditina</taxon>
        <taxon>Rhabditomorpha</taxon>
        <taxon>Rhabditoidea</taxon>
        <taxon>Rhabditidae</taxon>
        <taxon>Peloderinae</taxon>
        <taxon>Caenorhabditis</taxon>
    </lineage>
</organism>
<evidence type="ECO:0000256" key="1">
    <source>
        <dbReference type="SAM" id="Phobius"/>
    </source>
</evidence>
<keyword evidence="1" id="KW-0812">Transmembrane</keyword>
<keyword evidence="3" id="KW-1185">Reference proteome</keyword>
<evidence type="ECO:0000313" key="3">
    <source>
        <dbReference type="Proteomes" id="UP001152747"/>
    </source>
</evidence>
<reference evidence="2" key="1">
    <citation type="submission" date="2022-11" db="EMBL/GenBank/DDBJ databases">
        <authorList>
            <person name="Kikuchi T."/>
        </authorList>
    </citation>
    <scope>NUCLEOTIDE SEQUENCE</scope>
    <source>
        <strain evidence="2">PS1010</strain>
    </source>
</reference>
<proteinExistence type="predicted"/>
<dbReference type="Proteomes" id="UP001152747">
    <property type="component" value="Unassembled WGS sequence"/>
</dbReference>
<feature type="transmembrane region" description="Helical" evidence="1">
    <location>
        <begin position="48"/>
        <end position="74"/>
    </location>
</feature>
<dbReference type="OrthoDB" id="5844763at2759"/>
<keyword evidence="1" id="KW-1133">Transmembrane helix</keyword>